<dbReference type="PANTHER" id="PTHR30273:SF2">
    <property type="entry name" value="PROTEIN FECR"/>
    <property type="match status" value="1"/>
</dbReference>
<keyword evidence="2" id="KW-1133">Transmembrane helix</keyword>
<feature type="domain" description="FecR N-terminal" evidence="4">
    <location>
        <begin position="14"/>
        <end position="50"/>
    </location>
</feature>
<proteinExistence type="predicted"/>
<reference evidence="5 6" key="1">
    <citation type="submission" date="2017-06" db="EMBL/GenBank/DDBJ databases">
        <authorList>
            <person name="Kim H.J."/>
            <person name="Triplett B.A."/>
        </authorList>
    </citation>
    <scope>NUCLEOTIDE SEQUENCE [LARGE SCALE GENOMIC DNA]</scope>
    <source>
        <strain evidence="5 6">DS15</strain>
    </source>
</reference>
<dbReference type="Gene3D" id="2.60.120.1440">
    <property type="match status" value="1"/>
</dbReference>
<keyword evidence="6" id="KW-1185">Reference proteome</keyword>
<feature type="transmembrane region" description="Helical" evidence="2">
    <location>
        <begin position="84"/>
        <end position="103"/>
    </location>
</feature>
<organism evidence="5 6">
    <name type="scientific">Sphingopyxis indica</name>
    <dbReference type="NCBI Taxonomy" id="436663"/>
    <lineage>
        <taxon>Bacteria</taxon>
        <taxon>Pseudomonadati</taxon>
        <taxon>Pseudomonadota</taxon>
        <taxon>Alphaproteobacteria</taxon>
        <taxon>Sphingomonadales</taxon>
        <taxon>Sphingomonadaceae</taxon>
        <taxon>Sphingopyxis</taxon>
    </lineage>
</organism>
<evidence type="ECO:0000313" key="6">
    <source>
        <dbReference type="Proteomes" id="UP000198339"/>
    </source>
</evidence>
<dbReference type="Pfam" id="PF16220">
    <property type="entry name" value="DUF4880"/>
    <property type="match status" value="1"/>
</dbReference>
<dbReference type="RefSeq" id="WP_077031322.1">
    <property type="nucleotide sequence ID" value="NZ_FZPA01000013.1"/>
</dbReference>
<keyword evidence="2" id="KW-0812">Transmembrane</keyword>
<feature type="domain" description="FecR protein" evidence="3">
    <location>
        <begin position="125"/>
        <end position="215"/>
    </location>
</feature>
<gene>
    <name evidence="5" type="ORF">SAMN06295955_11382</name>
</gene>
<evidence type="ECO:0000259" key="4">
    <source>
        <dbReference type="Pfam" id="PF16220"/>
    </source>
</evidence>
<protein>
    <submittedName>
        <fullName evidence="5">FecR family protein</fullName>
    </submittedName>
</protein>
<sequence length="337" mass="36312">MSEASDDYPVDTVAHAWLVKMRGENPEAHRGEFDAWLSASPDHKAAYERITKKLAASAILKSSPRHGTAQTEQRRGRRPAARRWLSAGAVIAAAAVVFLAFGAGGAPLSGPLGDGALTARAAEPLVTRRGEIRSFRFADGSTAVLDTDSRLEVSFAQATRHLRLAKGRVRLSVTNNEQPLRVEAGGGVVTAEDAAFDIGFEENGALSVTVLRGEADIRFGGAPETGNRRAQVLPSGRSVTYGPGGKEQLPAASPTQQGSREWPSGWADYRSVRLDQLIAEANRYAVKPIIVDDARTAGLEASGRFRISQPERVAERLGQLFDLETVKRTDGIHLRQR</sequence>
<dbReference type="EMBL" id="FZPA01000013">
    <property type="protein sequence ID" value="SNT15445.1"/>
    <property type="molecule type" value="Genomic_DNA"/>
</dbReference>
<accession>A0A239KBK0</accession>
<dbReference type="PANTHER" id="PTHR30273">
    <property type="entry name" value="PERIPLASMIC SIGNAL SENSOR AND SIGMA FACTOR ACTIVATOR FECR-RELATED"/>
    <property type="match status" value="1"/>
</dbReference>
<dbReference type="AlphaFoldDB" id="A0A239KBK0"/>
<feature type="region of interest" description="Disordered" evidence="1">
    <location>
        <begin position="240"/>
        <end position="263"/>
    </location>
</feature>
<dbReference type="InterPro" id="IPR012373">
    <property type="entry name" value="Ferrdict_sens_TM"/>
</dbReference>
<dbReference type="Pfam" id="PF04773">
    <property type="entry name" value="FecR"/>
    <property type="match status" value="1"/>
</dbReference>
<name>A0A239KBK0_9SPHN</name>
<dbReference type="PIRSF" id="PIRSF018266">
    <property type="entry name" value="FecR"/>
    <property type="match status" value="1"/>
</dbReference>
<dbReference type="GO" id="GO:0016989">
    <property type="term" value="F:sigma factor antagonist activity"/>
    <property type="evidence" value="ECO:0007669"/>
    <property type="project" value="TreeGrafter"/>
</dbReference>
<keyword evidence="2" id="KW-0472">Membrane</keyword>
<evidence type="ECO:0000313" key="5">
    <source>
        <dbReference type="EMBL" id="SNT15445.1"/>
    </source>
</evidence>
<evidence type="ECO:0000256" key="1">
    <source>
        <dbReference type="SAM" id="MobiDB-lite"/>
    </source>
</evidence>
<dbReference type="Proteomes" id="UP000198339">
    <property type="component" value="Unassembled WGS sequence"/>
</dbReference>
<evidence type="ECO:0000256" key="2">
    <source>
        <dbReference type="SAM" id="Phobius"/>
    </source>
</evidence>
<evidence type="ECO:0000259" key="3">
    <source>
        <dbReference type="Pfam" id="PF04773"/>
    </source>
</evidence>
<dbReference type="InterPro" id="IPR032623">
    <property type="entry name" value="FecR_N"/>
</dbReference>
<dbReference type="InterPro" id="IPR006860">
    <property type="entry name" value="FecR"/>
</dbReference>